<proteinExistence type="inferred from homology"/>
<dbReference type="EMBL" id="JBHRSW010000005">
    <property type="protein sequence ID" value="MFC3120676.1"/>
    <property type="molecule type" value="Genomic_DNA"/>
</dbReference>
<dbReference type="PROSITE" id="PS50850">
    <property type="entry name" value="MFS"/>
    <property type="match status" value="1"/>
</dbReference>
<accession>A0ABV7FMN8</accession>
<feature type="transmembrane region" description="Helical" evidence="6">
    <location>
        <begin position="179"/>
        <end position="201"/>
    </location>
</feature>
<evidence type="ECO:0000313" key="8">
    <source>
        <dbReference type="EMBL" id="MFC3120676.1"/>
    </source>
</evidence>
<feature type="transmembrane region" description="Helical" evidence="6">
    <location>
        <begin position="152"/>
        <end position="173"/>
    </location>
</feature>
<evidence type="ECO:0000256" key="3">
    <source>
        <dbReference type="ARBA" id="ARBA00022989"/>
    </source>
</evidence>
<protein>
    <submittedName>
        <fullName evidence="8">MFS transporter</fullName>
    </submittedName>
</protein>
<evidence type="ECO:0000256" key="4">
    <source>
        <dbReference type="ARBA" id="ARBA00023136"/>
    </source>
</evidence>
<sequence length="435" mass="47619">MQDAEKSTQESTLATEQEVAKKGRYGILAMVFITVVINYMDRTNISVAAGALSEDLSLTTVQMGLIFSAFGWTYSIFQIPGGITVDLIKIRILYPFILTAWSIATIVQGLVSSFAALVGCRMAIGVFEAPSYPCNNKVVTQWFNENERAGAIAVYTSGQFIGLAFLLPVLAIIQEYFGWRGLFIISGVVGIVWAVVWYILYRDPEDNTTDQKAKVEKQEEAPAVMENTKFTVKDIAKVFMVRKLWGVYIGQFCLGGVLMFFLTWFPTYLVEYRGLDFIKSGFLASIPFLAAFCGVLVSGFVSDALTRKWGVSKEVARKAPIIAGMLLSTSIIGANYTDDTFWIVTFLSIAFFGNGLASIAWIFVSLLSPKRYLGLVGGAMNFIGALSAVSVPVIIGFLVSGGDFRPALVFICALAVAGMCSYLFLIGKIEEVKLD</sequence>
<evidence type="ECO:0000256" key="6">
    <source>
        <dbReference type="SAM" id="Phobius"/>
    </source>
</evidence>
<dbReference type="CDD" id="cd17319">
    <property type="entry name" value="MFS_ExuT_GudP_like"/>
    <property type="match status" value="1"/>
</dbReference>
<dbReference type="InterPro" id="IPR050382">
    <property type="entry name" value="MFS_Na/Anion_cotransporter"/>
</dbReference>
<dbReference type="InterPro" id="IPR036259">
    <property type="entry name" value="MFS_trans_sf"/>
</dbReference>
<dbReference type="InterPro" id="IPR011701">
    <property type="entry name" value="MFS"/>
</dbReference>
<organism evidence="8 9">
    <name type="scientific">Agaribacter flavus</name>
    <dbReference type="NCBI Taxonomy" id="1902781"/>
    <lineage>
        <taxon>Bacteria</taxon>
        <taxon>Pseudomonadati</taxon>
        <taxon>Pseudomonadota</taxon>
        <taxon>Gammaproteobacteria</taxon>
        <taxon>Alteromonadales</taxon>
        <taxon>Alteromonadaceae</taxon>
        <taxon>Agaribacter</taxon>
    </lineage>
</organism>
<comment type="similarity">
    <text evidence="5">Belongs to the major facilitator superfamily. Phthalate permease family.</text>
</comment>
<feature type="transmembrane region" description="Helical" evidence="6">
    <location>
        <begin position="61"/>
        <end position="80"/>
    </location>
</feature>
<dbReference type="InterPro" id="IPR000849">
    <property type="entry name" value="Sugar_P_transporter"/>
</dbReference>
<feature type="transmembrane region" description="Helical" evidence="6">
    <location>
        <begin position="92"/>
        <end position="118"/>
    </location>
</feature>
<dbReference type="PANTHER" id="PTHR11662:SF333">
    <property type="entry name" value="D-GALACTONATE TRANSPORTER"/>
    <property type="match status" value="1"/>
</dbReference>
<comment type="subcellular location">
    <subcellularLocation>
        <location evidence="1">Membrane</location>
        <topology evidence="1">Multi-pass membrane protein</topology>
    </subcellularLocation>
</comment>
<feature type="transmembrane region" description="Helical" evidence="6">
    <location>
        <begin position="379"/>
        <end position="401"/>
    </location>
</feature>
<reference evidence="9" key="1">
    <citation type="journal article" date="2019" name="Int. J. Syst. Evol. Microbiol.">
        <title>The Global Catalogue of Microorganisms (GCM) 10K type strain sequencing project: providing services to taxonomists for standard genome sequencing and annotation.</title>
        <authorList>
            <consortium name="The Broad Institute Genomics Platform"/>
            <consortium name="The Broad Institute Genome Sequencing Center for Infectious Disease"/>
            <person name="Wu L."/>
            <person name="Ma J."/>
        </authorList>
    </citation>
    <scope>NUCLEOTIDE SEQUENCE [LARGE SCALE GENOMIC DNA]</scope>
    <source>
        <strain evidence="9">KCTC 52473</strain>
    </source>
</reference>
<feature type="transmembrane region" description="Helical" evidence="6">
    <location>
        <begin position="277"/>
        <end position="298"/>
    </location>
</feature>
<dbReference type="RefSeq" id="WP_376918808.1">
    <property type="nucleotide sequence ID" value="NZ_JBHRSW010000005.1"/>
</dbReference>
<feature type="transmembrane region" description="Helical" evidence="6">
    <location>
        <begin position="407"/>
        <end position="426"/>
    </location>
</feature>
<evidence type="ECO:0000256" key="2">
    <source>
        <dbReference type="ARBA" id="ARBA00022692"/>
    </source>
</evidence>
<comment type="caution">
    <text evidence="8">The sequence shown here is derived from an EMBL/GenBank/DDBJ whole genome shotgun (WGS) entry which is preliminary data.</text>
</comment>
<dbReference type="Proteomes" id="UP001595478">
    <property type="component" value="Unassembled WGS sequence"/>
</dbReference>
<keyword evidence="2 6" id="KW-0812">Transmembrane</keyword>
<evidence type="ECO:0000313" key="9">
    <source>
        <dbReference type="Proteomes" id="UP001595478"/>
    </source>
</evidence>
<gene>
    <name evidence="8" type="ORF">ACFOHL_03515</name>
</gene>
<evidence type="ECO:0000256" key="1">
    <source>
        <dbReference type="ARBA" id="ARBA00004141"/>
    </source>
</evidence>
<dbReference type="InterPro" id="IPR020846">
    <property type="entry name" value="MFS_dom"/>
</dbReference>
<dbReference type="Pfam" id="PF07690">
    <property type="entry name" value="MFS_1"/>
    <property type="match status" value="1"/>
</dbReference>
<feature type="transmembrane region" description="Helical" evidence="6">
    <location>
        <begin position="245"/>
        <end position="265"/>
    </location>
</feature>
<dbReference type="Gene3D" id="1.20.1250.20">
    <property type="entry name" value="MFS general substrate transporter like domains"/>
    <property type="match status" value="2"/>
</dbReference>
<evidence type="ECO:0000259" key="7">
    <source>
        <dbReference type="PROSITE" id="PS50850"/>
    </source>
</evidence>
<feature type="domain" description="Major facilitator superfamily (MFS) profile" evidence="7">
    <location>
        <begin position="27"/>
        <end position="430"/>
    </location>
</feature>
<keyword evidence="9" id="KW-1185">Reference proteome</keyword>
<feature type="transmembrane region" description="Helical" evidence="6">
    <location>
        <begin position="319"/>
        <end position="336"/>
    </location>
</feature>
<keyword evidence="3 6" id="KW-1133">Transmembrane helix</keyword>
<dbReference type="SUPFAM" id="SSF103473">
    <property type="entry name" value="MFS general substrate transporter"/>
    <property type="match status" value="1"/>
</dbReference>
<name>A0ABV7FMN8_9ALTE</name>
<dbReference type="PIRSF" id="PIRSF002808">
    <property type="entry name" value="Hexose_phosphate_transp"/>
    <property type="match status" value="1"/>
</dbReference>
<keyword evidence="4 6" id="KW-0472">Membrane</keyword>
<evidence type="ECO:0000256" key="5">
    <source>
        <dbReference type="ARBA" id="ARBA00038514"/>
    </source>
</evidence>
<dbReference type="PANTHER" id="PTHR11662">
    <property type="entry name" value="SOLUTE CARRIER FAMILY 17"/>
    <property type="match status" value="1"/>
</dbReference>
<feature type="transmembrane region" description="Helical" evidence="6">
    <location>
        <begin position="342"/>
        <end position="367"/>
    </location>
</feature>